<feature type="domain" description="DUF6817" evidence="5">
    <location>
        <begin position="20"/>
        <end position="103"/>
    </location>
</feature>
<dbReference type="PANTHER" id="PTHR46332">
    <property type="entry name" value="ASPARTATE BETA-HYDROXYLASE DOMAIN-CONTAINING PROTEIN 2"/>
    <property type="match status" value="1"/>
</dbReference>
<feature type="domain" description="Aspartyl/asparaginy/proline hydroxylase" evidence="4">
    <location>
        <begin position="365"/>
        <end position="512"/>
    </location>
</feature>
<evidence type="ECO:0000313" key="7">
    <source>
        <dbReference type="Proteomes" id="UP000048908"/>
    </source>
</evidence>
<organism evidence="6 7">
    <name type="scientific">Jannaschia rubra</name>
    <dbReference type="NCBI Taxonomy" id="282197"/>
    <lineage>
        <taxon>Bacteria</taxon>
        <taxon>Pseudomonadati</taxon>
        <taxon>Pseudomonadota</taxon>
        <taxon>Alphaproteobacteria</taxon>
        <taxon>Rhodobacterales</taxon>
        <taxon>Roseobacteraceae</taxon>
        <taxon>Jannaschia</taxon>
    </lineage>
</organism>
<proteinExistence type="inferred from homology"/>
<dbReference type="Proteomes" id="UP000048908">
    <property type="component" value="Unassembled WGS sequence"/>
</dbReference>
<evidence type="ECO:0000259" key="5">
    <source>
        <dbReference type="Pfam" id="PF20680"/>
    </source>
</evidence>
<dbReference type="STRING" id="282197.SAMN04488517_11248"/>
<dbReference type="Pfam" id="PF20680">
    <property type="entry name" value="DUF6817"/>
    <property type="match status" value="1"/>
</dbReference>
<dbReference type="GO" id="GO:0051213">
    <property type="term" value="F:dioxygenase activity"/>
    <property type="evidence" value="ECO:0007669"/>
    <property type="project" value="UniProtKB-KW"/>
</dbReference>
<protein>
    <submittedName>
        <fullName evidence="6">Aspartyl/Asparaginyl beta-hydroxylase</fullName>
    </submittedName>
</protein>
<dbReference type="Gene3D" id="2.60.120.330">
    <property type="entry name" value="B-lactam Antibiotic, Isopenicillin N Synthase, Chain"/>
    <property type="match status" value="1"/>
</dbReference>
<evidence type="ECO:0000259" key="4">
    <source>
        <dbReference type="Pfam" id="PF05118"/>
    </source>
</evidence>
<evidence type="ECO:0000256" key="3">
    <source>
        <dbReference type="ARBA" id="ARBA00023002"/>
    </source>
</evidence>
<name>A0A0M6XV06_9RHOB</name>
<dbReference type="InterPro" id="IPR027443">
    <property type="entry name" value="IPNS-like_sf"/>
</dbReference>
<reference evidence="6 7" key="1">
    <citation type="submission" date="2015-07" db="EMBL/GenBank/DDBJ databases">
        <authorList>
            <person name="Noorani M."/>
        </authorList>
    </citation>
    <scope>NUCLEOTIDE SEQUENCE [LARGE SCALE GENOMIC DNA]</scope>
    <source>
        <strain evidence="6 7">CECT 5088</strain>
    </source>
</reference>
<keyword evidence="7" id="KW-1185">Reference proteome</keyword>
<evidence type="ECO:0000313" key="6">
    <source>
        <dbReference type="EMBL" id="CTQ34598.1"/>
    </source>
</evidence>
<dbReference type="PANTHER" id="PTHR46332:SF5">
    <property type="entry name" value="ASPARTATE BETA-HYDROXYLASE DOMAIN CONTAINING 2"/>
    <property type="match status" value="1"/>
</dbReference>
<keyword evidence="2" id="KW-0223">Dioxygenase</keyword>
<evidence type="ECO:0000256" key="2">
    <source>
        <dbReference type="ARBA" id="ARBA00022964"/>
    </source>
</evidence>
<evidence type="ECO:0000256" key="1">
    <source>
        <dbReference type="ARBA" id="ARBA00007730"/>
    </source>
</evidence>
<dbReference type="AlphaFoldDB" id="A0A0M6XV06"/>
<dbReference type="GO" id="GO:0016020">
    <property type="term" value="C:membrane"/>
    <property type="evidence" value="ECO:0007669"/>
    <property type="project" value="TreeGrafter"/>
</dbReference>
<dbReference type="OrthoDB" id="21665at2"/>
<dbReference type="Pfam" id="PF05118">
    <property type="entry name" value="Asp_Arg_Hydrox"/>
    <property type="match status" value="1"/>
</dbReference>
<keyword evidence="3" id="KW-0560">Oxidoreductase</keyword>
<accession>A0A0M6XV06</accession>
<dbReference type="SUPFAM" id="SSF51197">
    <property type="entry name" value="Clavaminate synthase-like"/>
    <property type="match status" value="1"/>
</dbReference>
<dbReference type="InterPro" id="IPR051821">
    <property type="entry name" value="Asp/Asn_beta-hydroxylase"/>
</dbReference>
<dbReference type="InterPro" id="IPR049202">
    <property type="entry name" value="DUF6817"/>
</dbReference>
<comment type="similarity">
    <text evidence="1">Belongs to the aspartyl/asparaginyl beta-hydroxylase family.</text>
</comment>
<sequence>MTQTLDAPRTRPIGPIVTALADRGADRAAHGRGSVLRHLVNTHAILSGWNQPERLCLAGLAHNVYSTDGHEAALFDPGDRAPLRALLGERAERLVHLFGGLSRVALFEAVSERPAPTAVLRLPDRRGGPMLRLGPRDIGDLLVLYLANVADQACLRDGGPTHWLARASELLALAVPRAEVVPPVLDRGRTRVTVRAEEEGLEAYDTALRVIARDRAGAAARLDTAMRLLPCVGEPAILRGLLHLATGDRSAGRAAMARGAAALRAWGTPWDKRLGLSEWLRLAGSDHWPEAGFDGVTASPRDLLAAPLPEGGDIRVPPRFRTYVARRKADPGPHGPGVGIYPGLSARPWHDAPAVPVARALEEAAGAIAEEFAALHPADFADESEDIARTGRWTVLFLHGEDGPRDDVRAACPVTAGILDAHGAAVEGAGVAYFSRLAPGTRIASHRGATNTRLRLHLGIDIPAEGCTMTVAGEAGTWRTGRCTVFDDSFFHDVRNDSPDPRVVLIVDLWHPDLSPQEVALLRWLAE</sequence>
<gene>
    <name evidence="6" type="ORF">JAN5088_03394</name>
</gene>
<dbReference type="InterPro" id="IPR007803">
    <property type="entry name" value="Asp/Arg/Pro-Hydrxlase"/>
</dbReference>
<dbReference type="EMBL" id="CXPG01000023">
    <property type="protein sequence ID" value="CTQ34598.1"/>
    <property type="molecule type" value="Genomic_DNA"/>
</dbReference>